<dbReference type="Gramene" id="Pp3c4_28210V3.2">
    <property type="protein sequence ID" value="Pp3c4_28210V3.2"/>
    <property type="gene ID" value="Pp3c4_28210"/>
</dbReference>
<gene>
    <name evidence="1" type="ORF">PHYPA_006862</name>
</gene>
<name>A0A2K1KQB7_PHYPA</name>
<accession>A0A2K1KQB7</accession>
<dbReference type="Proteomes" id="UP000006727">
    <property type="component" value="Chromosome 4"/>
</dbReference>
<dbReference type="Gramene" id="Pp3c4_28210V3.1">
    <property type="protein sequence ID" value="Pp3c4_28210V3.1"/>
    <property type="gene ID" value="Pp3c4_28210"/>
</dbReference>
<sequence>MFLMAFSLSGSATACCSNHRLGSLLHQHSQLHTWMEVCLQKGYNNLFNHFPYLFSSRSKVSLKSSLEQLPSNFIDAGRV</sequence>
<reference evidence="1 3" key="2">
    <citation type="journal article" date="2018" name="Plant J.">
        <title>The Physcomitrella patens chromosome-scale assembly reveals moss genome structure and evolution.</title>
        <authorList>
            <person name="Lang D."/>
            <person name="Ullrich K.K."/>
            <person name="Murat F."/>
            <person name="Fuchs J."/>
            <person name="Jenkins J."/>
            <person name="Haas F.B."/>
            <person name="Piednoel M."/>
            <person name="Gundlach H."/>
            <person name="Van Bel M."/>
            <person name="Meyberg R."/>
            <person name="Vives C."/>
            <person name="Morata J."/>
            <person name="Symeonidi A."/>
            <person name="Hiss M."/>
            <person name="Muchero W."/>
            <person name="Kamisugi Y."/>
            <person name="Saleh O."/>
            <person name="Blanc G."/>
            <person name="Decker E.L."/>
            <person name="van Gessel N."/>
            <person name="Grimwood J."/>
            <person name="Hayes R.D."/>
            <person name="Graham S.W."/>
            <person name="Gunter L.E."/>
            <person name="McDaniel S.F."/>
            <person name="Hoernstein S.N.W."/>
            <person name="Larsson A."/>
            <person name="Li F.W."/>
            <person name="Perroud P.F."/>
            <person name="Phillips J."/>
            <person name="Ranjan P."/>
            <person name="Rokshar D.S."/>
            <person name="Rothfels C.J."/>
            <person name="Schneider L."/>
            <person name="Shu S."/>
            <person name="Stevenson D.W."/>
            <person name="Thummler F."/>
            <person name="Tillich M."/>
            <person name="Villarreal Aguilar J.C."/>
            <person name="Widiez T."/>
            <person name="Wong G.K."/>
            <person name="Wymore A."/>
            <person name="Zhang Y."/>
            <person name="Zimmer A.D."/>
            <person name="Quatrano R.S."/>
            <person name="Mayer K.F.X."/>
            <person name="Goodstein D."/>
            <person name="Casacuberta J.M."/>
            <person name="Vandepoele K."/>
            <person name="Reski R."/>
            <person name="Cuming A.C."/>
            <person name="Tuskan G.A."/>
            <person name="Maumus F."/>
            <person name="Salse J."/>
            <person name="Schmutz J."/>
            <person name="Rensing S.A."/>
        </authorList>
    </citation>
    <scope>NUCLEOTIDE SEQUENCE [LARGE SCALE GENOMIC DNA]</scope>
    <source>
        <strain evidence="2 3">cv. Gransden 2004</strain>
    </source>
</reference>
<reference evidence="2" key="3">
    <citation type="submission" date="2020-12" db="UniProtKB">
        <authorList>
            <consortium name="EnsemblPlants"/>
        </authorList>
    </citation>
    <scope>IDENTIFICATION</scope>
</reference>
<dbReference type="AlphaFoldDB" id="A0A2K1KQB7"/>
<dbReference type="EMBL" id="ABEU02000004">
    <property type="protein sequence ID" value="PNR55965.1"/>
    <property type="molecule type" value="Genomic_DNA"/>
</dbReference>
<protein>
    <submittedName>
        <fullName evidence="1 2">Uncharacterized protein</fullName>
    </submittedName>
</protein>
<keyword evidence="3" id="KW-1185">Reference proteome</keyword>
<proteinExistence type="predicted"/>
<organism evidence="1">
    <name type="scientific">Physcomitrium patens</name>
    <name type="common">Spreading-leaved earth moss</name>
    <name type="synonym">Physcomitrella patens</name>
    <dbReference type="NCBI Taxonomy" id="3218"/>
    <lineage>
        <taxon>Eukaryota</taxon>
        <taxon>Viridiplantae</taxon>
        <taxon>Streptophyta</taxon>
        <taxon>Embryophyta</taxon>
        <taxon>Bryophyta</taxon>
        <taxon>Bryophytina</taxon>
        <taxon>Bryopsida</taxon>
        <taxon>Funariidae</taxon>
        <taxon>Funariales</taxon>
        <taxon>Funariaceae</taxon>
        <taxon>Physcomitrium</taxon>
    </lineage>
</organism>
<dbReference type="EnsemblPlants" id="Pp3c4_28210V3.1">
    <property type="protein sequence ID" value="Pp3c4_28210V3.1"/>
    <property type="gene ID" value="Pp3c4_28210"/>
</dbReference>
<reference evidence="1 3" key="1">
    <citation type="journal article" date="2008" name="Science">
        <title>The Physcomitrella genome reveals evolutionary insights into the conquest of land by plants.</title>
        <authorList>
            <person name="Rensing S."/>
            <person name="Lang D."/>
            <person name="Zimmer A."/>
            <person name="Terry A."/>
            <person name="Salamov A."/>
            <person name="Shapiro H."/>
            <person name="Nishiyama T."/>
            <person name="Perroud P.-F."/>
            <person name="Lindquist E."/>
            <person name="Kamisugi Y."/>
            <person name="Tanahashi T."/>
            <person name="Sakakibara K."/>
            <person name="Fujita T."/>
            <person name="Oishi K."/>
            <person name="Shin-I T."/>
            <person name="Kuroki Y."/>
            <person name="Toyoda A."/>
            <person name="Suzuki Y."/>
            <person name="Hashimoto A."/>
            <person name="Yamaguchi K."/>
            <person name="Sugano A."/>
            <person name="Kohara Y."/>
            <person name="Fujiyama A."/>
            <person name="Anterola A."/>
            <person name="Aoki S."/>
            <person name="Ashton N."/>
            <person name="Barbazuk W.B."/>
            <person name="Barker E."/>
            <person name="Bennetzen J."/>
            <person name="Bezanilla M."/>
            <person name="Blankenship R."/>
            <person name="Cho S.H."/>
            <person name="Dutcher S."/>
            <person name="Estelle M."/>
            <person name="Fawcett J.A."/>
            <person name="Gundlach H."/>
            <person name="Hanada K."/>
            <person name="Heyl A."/>
            <person name="Hicks K.A."/>
            <person name="Hugh J."/>
            <person name="Lohr M."/>
            <person name="Mayer K."/>
            <person name="Melkozernov A."/>
            <person name="Murata T."/>
            <person name="Nelson D."/>
            <person name="Pils B."/>
            <person name="Prigge M."/>
            <person name="Reiss B."/>
            <person name="Renner T."/>
            <person name="Rombauts S."/>
            <person name="Rushton P."/>
            <person name="Sanderfoot A."/>
            <person name="Schween G."/>
            <person name="Shiu S.-H."/>
            <person name="Stueber K."/>
            <person name="Theodoulou F.L."/>
            <person name="Tu H."/>
            <person name="Van de Peer Y."/>
            <person name="Verrier P.J."/>
            <person name="Waters E."/>
            <person name="Wood A."/>
            <person name="Yang L."/>
            <person name="Cove D."/>
            <person name="Cuming A."/>
            <person name="Hasebe M."/>
            <person name="Lucas S."/>
            <person name="Mishler D.B."/>
            <person name="Reski R."/>
            <person name="Grigoriev I."/>
            <person name="Quatrano R.S."/>
            <person name="Boore J.L."/>
        </authorList>
    </citation>
    <scope>NUCLEOTIDE SEQUENCE [LARGE SCALE GENOMIC DNA]</scope>
    <source>
        <strain evidence="2 3">cv. Gransden 2004</strain>
    </source>
</reference>
<evidence type="ECO:0000313" key="1">
    <source>
        <dbReference type="EMBL" id="PNR55965.1"/>
    </source>
</evidence>
<evidence type="ECO:0000313" key="3">
    <source>
        <dbReference type="Proteomes" id="UP000006727"/>
    </source>
</evidence>
<dbReference type="InParanoid" id="A0A2K1KQB7"/>
<dbReference type="EnsemblPlants" id="Pp3c4_28210V3.2">
    <property type="protein sequence ID" value="Pp3c4_28210V3.2"/>
    <property type="gene ID" value="Pp3c4_28210"/>
</dbReference>
<evidence type="ECO:0000313" key="2">
    <source>
        <dbReference type="EnsemblPlants" id="Pp3c4_28210V3.1"/>
    </source>
</evidence>